<comment type="subcellular location">
    <subcellularLocation>
        <location evidence="1">Membrane</location>
        <topology evidence="1">Multi-pass membrane protein</topology>
    </subcellularLocation>
</comment>
<evidence type="ECO:0000256" key="2">
    <source>
        <dbReference type="ARBA" id="ARBA00022692"/>
    </source>
</evidence>
<keyword evidence="3 6" id="KW-1133">Transmembrane helix</keyword>
<evidence type="ECO:0000256" key="4">
    <source>
        <dbReference type="ARBA" id="ARBA00023136"/>
    </source>
</evidence>
<keyword evidence="8" id="KW-1185">Reference proteome</keyword>
<dbReference type="Proteomes" id="UP000041254">
    <property type="component" value="Unassembled WGS sequence"/>
</dbReference>
<dbReference type="EMBL" id="CDMY01000347">
    <property type="protein sequence ID" value="CEM03826.1"/>
    <property type="molecule type" value="Genomic_DNA"/>
</dbReference>
<feature type="compositionally biased region" description="Low complexity" evidence="5">
    <location>
        <begin position="222"/>
        <end position="232"/>
    </location>
</feature>
<proteinExistence type="predicted"/>
<organism evidence="7 8">
    <name type="scientific">Vitrella brassicaformis (strain CCMP3155)</name>
    <dbReference type="NCBI Taxonomy" id="1169540"/>
    <lineage>
        <taxon>Eukaryota</taxon>
        <taxon>Sar</taxon>
        <taxon>Alveolata</taxon>
        <taxon>Colpodellida</taxon>
        <taxon>Vitrellaceae</taxon>
        <taxon>Vitrella</taxon>
    </lineage>
</organism>
<evidence type="ECO:0008006" key="9">
    <source>
        <dbReference type="Google" id="ProtNLM"/>
    </source>
</evidence>
<name>A0A0G4EYL5_VITBC</name>
<evidence type="ECO:0000256" key="3">
    <source>
        <dbReference type="ARBA" id="ARBA00022989"/>
    </source>
</evidence>
<feature type="transmembrane region" description="Helical" evidence="6">
    <location>
        <begin position="109"/>
        <end position="127"/>
    </location>
</feature>
<feature type="region of interest" description="Disordered" evidence="5">
    <location>
        <begin position="283"/>
        <end position="304"/>
    </location>
</feature>
<evidence type="ECO:0000313" key="7">
    <source>
        <dbReference type="EMBL" id="CEM03826.1"/>
    </source>
</evidence>
<feature type="transmembrane region" description="Helical" evidence="6">
    <location>
        <begin position="50"/>
        <end position="70"/>
    </location>
</feature>
<keyword evidence="2 6" id="KW-0812">Transmembrane</keyword>
<dbReference type="SUPFAM" id="SSF81324">
    <property type="entry name" value="Voltage-gated potassium channels"/>
    <property type="match status" value="1"/>
</dbReference>
<dbReference type="AlphaFoldDB" id="A0A0G4EYL5"/>
<dbReference type="GO" id="GO:0016020">
    <property type="term" value="C:membrane"/>
    <property type="evidence" value="ECO:0007669"/>
    <property type="project" value="UniProtKB-SubCell"/>
</dbReference>
<accession>A0A0G4EYL5</accession>
<feature type="region of interest" description="Disordered" evidence="5">
    <location>
        <begin position="216"/>
        <end position="247"/>
    </location>
</feature>
<feature type="compositionally biased region" description="Basic and acidic residues" evidence="5">
    <location>
        <begin position="238"/>
        <end position="247"/>
    </location>
</feature>
<sequence>MDSSYVAAVESSDVLPNSSSQEAAASAAVEQPHAEIGESLKRLCFTTQCLVFQIFFNAFMSLINGVMIVLDVLVMRQQRREGENGRQPLLPPQQQQEQRSTGHEEYEDVLFFGDVFILAVLIVEFALRLRMSRYNLRSFIGSTEHKFDSIVLLISVVAVVTYAFETKTTVGSDAETVMLGLRVVRDLLRLLRVVYFLKELRNTVVDFQRHQSIRADADDEASASPSARRFSPSLPPHRISDTDINKHWDHYSTRRPQSLSRGVSPTAAGVDVTYVNNGISQPFLGGGGSREESPFVDRWPPHMSGGRVVVRGGEGGRTSQQHQPYGYVVGHQDIDTERER</sequence>
<keyword evidence="4 6" id="KW-0472">Membrane</keyword>
<evidence type="ECO:0000256" key="5">
    <source>
        <dbReference type="SAM" id="MobiDB-lite"/>
    </source>
</evidence>
<reference evidence="7 8" key="1">
    <citation type="submission" date="2014-11" db="EMBL/GenBank/DDBJ databases">
        <authorList>
            <person name="Zhu J."/>
            <person name="Qi W."/>
            <person name="Song R."/>
        </authorList>
    </citation>
    <scope>NUCLEOTIDE SEQUENCE [LARGE SCALE GENOMIC DNA]</scope>
</reference>
<dbReference type="InParanoid" id="A0A0G4EYL5"/>
<dbReference type="InterPro" id="IPR027359">
    <property type="entry name" value="Volt_channel_dom_sf"/>
</dbReference>
<dbReference type="Gene3D" id="1.20.120.350">
    <property type="entry name" value="Voltage-gated potassium channels. Chain C"/>
    <property type="match status" value="1"/>
</dbReference>
<evidence type="ECO:0000256" key="6">
    <source>
        <dbReference type="SAM" id="Phobius"/>
    </source>
</evidence>
<evidence type="ECO:0000313" key="8">
    <source>
        <dbReference type="Proteomes" id="UP000041254"/>
    </source>
</evidence>
<gene>
    <name evidence="7" type="ORF">Vbra_8464</name>
</gene>
<evidence type="ECO:0000256" key="1">
    <source>
        <dbReference type="ARBA" id="ARBA00004141"/>
    </source>
</evidence>
<dbReference type="VEuPathDB" id="CryptoDB:Vbra_8464"/>
<protein>
    <recommendedName>
        <fullName evidence="9">Ion transport domain-containing protein</fullName>
    </recommendedName>
</protein>